<gene>
    <name evidence="1" type="ORF">LOY88_000361</name>
</gene>
<comment type="caution">
    <text evidence="1">The sequence shown here is derived from an EMBL/GenBank/DDBJ whole genome shotgun (WGS) entry which is preliminary data.</text>
</comment>
<protein>
    <submittedName>
        <fullName evidence="1">Uncharacterized protein</fullName>
    </submittedName>
</protein>
<organism evidence="1">
    <name type="scientific">Ophidiomyces ophidiicola</name>
    <dbReference type="NCBI Taxonomy" id="1387563"/>
    <lineage>
        <taxon>Eukaryota</taxon>
        <taxon>Fungi</taxon>
        <taxon>Dikarya</taxon>
        <taxon>Ascomycota</taxon>
        <taxon>Pezizomycotina</taxon>
        <taxon>Eurotiomycetes</taxon>
        <taxon>Eurotiomycetidae</taxon>
        <taxon>Onygenales</taxon>
        <taxon>Onygenaceae</taxon>
        <taxon>Ophidiomyces</taxon>
    </lineage>
</organism>
<sequence length="298" mass="32104">MPPPPAATLTTTVTAPDPMGDSAVGVFKQGVTQASAKISLKSFPKPPEFEDKLKERDYLKGRLAAAFRIFGKNGYDEGVAGHITIRDPVDPTTFWVNPFGVAFSMIKASDLIQVDHDGNVIDGGEVRLLNTAAYAIHSAIHAARPDVICAAHSHSLYGRAFCTLGRPLDIITQDSCAFYQDHVVYEQFNGIVLAAEEGKNIAKALGNKKAALLQNHGLLTVGKTIEEAVFWFVSLEKCCHAQLLADAAAAGRGGTTIKIPDEEAAYSYKSVGTPFAGYFSAKPMFDLIHKETDGDYLQ</sequence>
<name>A0ACB8V533_9EURO</name>
<proteinExistence type="predicted"/>
<evidence type="ECO:0000313" key="1">
    <source>
        <dbReference type="EMBL" id="KAI2392896.1"/>
    </source>
</evidence>
<dbReference type="EMBL" id="JALBCA010000004">
    <property type="protein sequence ID" value="KAI2392896.1"/>
    <property type="molecule type" value="Genomic_DNA"/>
</dbReference>
<accession>A0ACB8V533</accession>
<reference evidence="1" key="1">
    <citation type="journal article" date="2022" name="bioRxiv">
        <title>Population genetic analysis of Ophidiomyces ophidiicola, the causative agent of snake fungal disease, indicates recent introductions to the USA.</title>
        <authorList>
            <person name="Ladner J.T."/>
            <person name="Palmer J.M."/>
            <person name="Ettinger C.L."/>
            <person name="Stajich J.E."/>
            <person name="Farrell T.M."/>
            <person name="Glorioso B.M."/>
            <person name="Lawson B."/>
            <person name="Price S.J."/>
            <person name="Stengle A.G."/>
            <person name="Grear D.A."/>
            <person name="Lorch J.M."/>
        </authorList>
    </citation>
    <scope>NUCLEOTIDE SEQUENCE</scope>
    <source>
        <strain evidence="1">NWHC 24266-5</strain>
    </source>
</reference>